<evidence type="ECO:0000313" key="10">
    <source>
        <dbReference type="Proteomes" id="UP000018468"/>
    </source>
</evidence>
<keyword evidence="3" id="KW-1133">Transmembrane helix</keyword>
<dbReference type="Gene3D" id="3.40.50.2300">
    <property type="match status" value="1"/>
</dbReference>
<dbReference type="STRING" id="7918.ENSLOCP00000002862"/>
<dbReference type="InterPro" id="IPR000337">
    <property type="entry name" value="GPCR_3"/>
</dbReference>
<reference evidence="9" key="2">
    <citation type="submission" date="2025-08" db="UniProtKB">
        <authorList>
            <consortium name="Ensembl"/>
        </authorList>
    </citation>
    <scope>IDENTIFICATION</scope>
</reference>
<dbReference type="InterPro" id="IPR028082">
    <property type="entry name" value="Peripla_BP_I"/>
</dbReference>
<dbReference type="InParanoid" id="W5M3A4"/>
<dbReference type="eggNOG" id="KOG1056">
    <property type="taxonomic scope" value="Eukaryota"/>
</dbReference>
<dbReference type="EMBL" id="AHAT01022530">
    <property type="status" value="NOT_ANNOTATED_CDS"/>
    <property type="molecule type" value="Genomic_DNA"/>
</dbReference>
<proteinExistence type="predicted"/>
<feature type="chain" id="PRO_5013266203" description="Receptor ligand binding region domain-containing protein" evidence="7">
    <location>
        <begin position="16"/>
        <end position="173"/>
    </location>
</feature>
<feature type="signal peptide" evidence="7">
    <location>
        <begin position="1"/>
        <end position="15"/>
    </location>
</feature>
<keyword evidence="10" id="KW-1185">Reference proteome</keyword>
<evidence type="ECO:0000256" key="4">
    <source>
        <dbReference type="ARBA" id="ARBA00023136"/>
    </source>
</evidence>
<comment type="subcellular location">
    <subcellularLocation>
        <location evidence="1">Membrane</location>
        <topology evidence="1">Multi-pass membrane protein</topology>
    </subcellularLocation>
</comment>
<feature type="domain" description="Receptor ligand binding region" evidence="8">
    <location>
        <begin position="76"/>
        <end position="168"/>
    </location>
</feature>
<dbReference type="Ensembl" id="ENSLOCT00000002868.1">
    <property type="protein sequence ID" value="ENSLOCP00000002862.1"/>
    <property type="gene ID" value="ENSLOCG00000002442.1"/>
</dbReference>
<dbReference type="Pfam" id="PF01094">
    <property type="entry name" value="ANF_receptor"/>
    <property type="match status" value="1"/>
</dbReference>
<name>W5M3A4_LEPOC</name>
<dbReference type="GO" id="GO:0016020">
    <property type="term" value="C:membrane"/>
    <property type="evidence" value="ECO:0007669"/>
    <property type="project" value="UniProtKB-SubCell"/>
</dbReference>
<protein>
    <recommendedName>
        <fullName evidence="8">Receptor ligand binding region domain-containing protein</fullName>
    </recommendedName>
</protein>
<evidence type="ECO:0000256" key="1">
    <source>
        <dbReference type="ARBA" id="ARBA00004141"/>
    </source>
</evidence>
<dbReference type="OMA" id="RECCIDS"/>
<dbReference type="PANTHER" id="PTHR24061">
    <property type="entry name" value="CALCIUM-SENSING RECEPTOR-RELATED"/>
    <property type="match status" value="1"/>
</dbReference>
<keyword evidence="2" id="KW-0812">Transmembrane</keyword>
<evidence type="ECO:0000313" key="9">
    <source>
        <dbReference type="Ensembl" id="ENSLOCP00000002862.1"/>
    </source>
</evidence>
<dbReference type="InterPro" id="IPR001828">
    <property type="entry name" value="ANF_lig-bd_rcpt"/>
</dbReference>
<reference evidence="9" key="3">
    <citation type="submission" date="2025-09" db="UniProtKB">
        <authorList>
            <consortium name="Ensembl"/>
        </authorList>
    </citation>
    <scope>IDENTIFICATION</scope>
</reference>
<keyword evidence="5" id="KW-0675">Receptor</keyword>
<dbReference type="InterPro" id="IPR000068">
    <property type="entry name" value="GPCR_3_Ca_sens_rcpt-rel"/>
</dbReference>
<organism evidence="9 10">
    <name type="scientific">Lepisosteus oculatus</name>
    <name type="common">Spotted gar</name>
    <dbReference type="NCBI Taxonomy" id="7918"/>
    <lineage>
        <taxon>Eukaryota</taxon>
        <taxon>Metazoa</taxon>
        <taxon>Chordata</taxon>
        <taxon>Craniata</taxon>
        <taxon>Vertebrata</taxon>
        <taxon>Euteleostomi</taxon>
        <taxon>Actinopterygii</taxon>
        <taxon>Neopterygii</taxon>
        <taxon>Holostei</taxon>
        <taxon>Semionotiformes</taxon>
        <taxon>Lepisosteidae</taxon>
        <taxon>Lepisosteus</taxon>
    </lineage>
</organism>
<evidence type="ECO:0000256" key="2">
    <source>
        <dbReference type="ARBA" id="ARBA00022692"/>
    </source>
</evidence>
<dbReference type="PRINTS" id="PR00248">
    <property type="entry name" value="GPCRMGR"/>
</dbReference>
<dbReference type="SUPFAM" id="SSF53822">
    <property type="entry name" value="Periplasmic binding protein-like I"/>
    <property type="match status" value="1"/>
</dbReference>
<evidence type="ECO:0000259" key="8">
    <source>
        <dbReference type="Pfam" id="PF01094"/>
    </source>
</evidence>
<dbReference type="PANTHER" id="PTHR24061:SF528">
    <property type="entry name" value="C-FAMILY ODORANT RECEPTOR OLFCD2-RELATED"/>
    <property type="match status" value="1"/>
</dbReference>
<keyword evidence="6" id="KW-0325">Glycoprotein</keyword>
<dbReference type="Proteomes" id="UP000018468">
    <property type="component" value="Linkage group LG14"/>
</dbReference>
<reference evidence="10" key="1">
    <citation type="submission" date="2011-12" db="EMBL/GenBank/DDBJ databases">
        <title>The Draft Genome of Lepisosteus oculatus.</title>
        <authorList>
            <consortium name="The Broad Institute Genome Assembly &amp; Analysis Group"/>
            <consortium name="Computational R&amp;D Group"/>
            <consortium name="and Sequencing Platform"/>
            <person name="Di Palma F."/>
            <person name="Alfoldi J."/>
            <person name="Johnson J."/>
            <person name="Berlin A."/>
            <person name="Gnerre S."/>
            <person name="Jaffe D."/>
            <person name="MacCallum I."/>
            <person name="Young S."/>
            <person name="Walker B.J."/>
            <person name="Lander E.S."/>
            <person name="Lindblad-Toh K."/>
        </authorList>
    </citation>
    <scope>NUCLEOTIDE SEQUENCE [LARGE SCALE GENOMIC DNA]</scope>
</reference>
<dbReference type="GO" id="GO:0004930">
    <property type="term" value="F:G protein-coupled receptor activity"/>
    <property type="evidence" value="ECO:0007669"/>
    <property type="project" value="InterPro"/>
</dbReference>
<evidence type="ECO:0000256" key="7">
    <source>
        <dbReference type="SAM" id="SignalP"/>
    </source>
</evidence>
<evidence type="ECO:0000256" key="3">
    <source>
        <dbReference type="ARBA" id="ARBA00022989"/>
    </source>
</evidence>
<evidence type="ECO:0000256" key="5">
    <source>
        <dbReference type="ARBA" id="ARBA00023170"/>
    </source>
</evidence>
<accession>W5M3A4</accession>
<dbReference type="GeneTree" id="ENSGT01050000244874"/>
<keyword evidence="7" id="KW-0732">Signal</keyword>
<sequence>MFVLKVVLIAFSTLAEKPICRLQGRPETPAFSMDGDIIIGGLFSIKAGIVSTTPNFKDLPEPTECKGIQLREFQLAQTMIFTIQEINNSTEILPNVTLGYRIYSVCPNIPSSIRGALNMVNGHEEGDIAETSCTRPPNAQAIIGQSGSSITIGTITTVGPFQVPMVKYVQMLC</sequence>
<dbReference type="AlphaFoldDB" id="W5M3A4"/>
<evidence type="ECO:0000256" key="6">
    <source>
        <dbReference type="ARBA" id="ARBA00023180"/>
    </source>
</evidence>
<dbReference type="HOGENOM" id="CLU_086545_1_0_1"/>
<keyword evidence="4" id="KW-0472">Membrane</keyword>